<gene>
    <name evidence="2" type="ORF">CRG98_033162</name>
</gene>
<evidence type="ECO:0000313" key="2">
    <source>
        <dbReference type="EMBL" id="PKI46464.1"/>
    </source>
</evidence>
<name>A0A2I0IR39_PUNGR</name>
<reference evidence="2 3" key="1">
    <citation type="submission" date="2017-11" db="EMBL/GenBank/DDBJ databases">
        <title>De-novo sequencing of pomegranate (Punica granatum L.) genome.</title>
        <authorList>
            <person name="Akparov Z."/>
            <person name="Amiraslanov A."/>
            <person name="Hajiyeva S."/>
            <person name="Abbasov M."/>
            <person name="Kaur K."/>
            <person name="Hamwieh A."/>
            <person name="Solovyev V."/>
            <person name="Salamov A."/>
            <person name="Braich B."/>
            <person name="Kosarev P."/>
            <person name="Mahmoud A."/>
            <person name="Hajiyev E."/>
            <person name="Babayeva S."/>
            <person name="Izzatullayeva V."/>
            <person name="Mammadov A."/>
            <person name="Mammadov A."/>
            <person name="Sharifova S."/>
            <person name="Ojaghi J."/>
            <person name="Eynullazada K."/>
            <person name="Bayramov B."/>
            <person name="Abdulazimova A."/>
            <person name="Shahmuradov I."/>
        </authorList>
    </citation>
    <scope>NUCLEOTIDE SEQUENCE [LARGE SCALE GENOMIC DNA]</scope>
    <source>
        <strain evidence="3">cv. AG2017</strain>
        <tissue evidence="2">Leaf</tissue>
    </source>
</reference>
<dbReference type="Proteomes" id="UP000233551">
    <property type="component" value="Unassembled WGS sequence"/>
</dbReference>
<dbReference type="AlphaFoldDB" id="A0A2I0IR39"/>
<feature type="compositionally biased region" description="Pro residues" evidence="1">
    <location>
        <begin position="46"/>
        <end position="56"/>
    </location>
</feature>
<protein>
    <submittedName>
        <fullName evidence="2">Uncharacterized protein</fullName>
    </submittedName>
</protein>
<organism evidence="2 3">
    <name type="scientific">Punica granatum</name>
    <name type="common">Pomegranate</name>
    <dbReference type="NCBI Taxonomy" id="22663"/>
    <lineage>
        <taxon>Eukaryota</taxon>
        <taxon>Viridiplantae</taxon>
        <taxon>Streptophyta</taxon>
        <taxon>Embryophyta</taxon>
        <taxon>Tracheophyta</taxon>
        <taxon>Spermatophyta</taxon>
        <taxon>Magnoliopsida</taxon>
        <taxon>eudicotyledons</taxon>
        <taxon>Gunneridae</taxon>
        <taxon>Pentapetalae</taxon>
        <taxon>rosids</taxon>
        <taxon>malvids</taxon>
        <taxon>Myrtales</taxon>
        <taxon>Lythraceae</taxon>
        <taxon>Punica</taxon>
    </lineage>
</organism>
<sequence length="132" mass="14963">MASQLPTTAEQRITTLEQSMIERAANMDRLMALLQPPAPTTTSIIPPAPTPTPTSIPVPVEIPSLAPLEAKDIPTWKDPKKKFKEQYHFNADVVPTRLELQEMEMKEWDNFKKYATDWRAKEAQDSSGSSYY</sequence>
<evidence type="ECO:0000256" key="1">
    <source>
        <dbReference type="SAM" id="MobiDB-lite"/>
    </source>
</evidence>
<comment type="caution">
    <text evidence="2">The sequence shown here is derived from an EMBL/GenBank/DDBJ whole genome shotgun (WGS) entry which is preliminary data.</text>
</comment>
<feature type="region of interest" description="Disordered" evidence="1">
    <location>
        <begin position="37"/>
        <end position="57"/>
    </location>
</feature>
<evidence type="ECO:0000313" key="3">
    <source>
        <dbReference type="Proteomes" id="UP000233551"/>
    </source>
</evidence>
<accession>A0A2I0IR39</accession>
<dbReference type="EMBL" id="PGOL01002613">
    <property type="protein sequence ID" value="PKI46464.1"/>
    <property type="molecule type" value="Genomic_DNA"/>
</dbReference>
<proteinExistence type="predicted"/>
<keyword evidence="3" id="KW-1185">Reference proteome</keyword>